<name>A0AAU9FI14_DROMD</name>
<evidence type="ECO:0000313" key="4">
    <source>
        <dbReference type="Proteomes" id="UP001500889"/>
    </source>
</evidence>
<proteinExistence type="predicted"/>
<dbReference type="Gene3D" id="3.40.50.1010">
    <property type="entry name" value="5'-nuclease"/>
    <property type="match status" value="1"/>
</dbReference>
<evidence type="ECO:0000256" key="1">
    <source>
        <dbReference type="SAM" id="MobiDB-lite"/>
    </source>
</evidence>
<evidence type="ECO:0000313" key="3">
    <source>
        <dbReference type="EMBL" id="BFF95378.1"/>
    </source>
</evidence>
<gene>
    <name evidence="3" type="ORF">DMAD_12791</name>
</gene>
<evidence type="ECO:0000259" key="2">
    <source>
        <dbReference type="Pfam" id="PF13638"/>
    </source>
</evidence>
<dbReference type="EMBL" id="AP029264">
    <property type="protein sequence ID" value="BFF95378.1"/>
    <property type="molecule type" value="Genomic_DNA"/>
</dbReference>
<dbReference type="Pfam" id="PF13638">
    <property type="entry name" value="PIN_4"/>
    <property type="match status" value="1"/>
</dbReference>
<feature type="region of interest" description="Disordered" evidence="1">
    <location>
        <begin position="66"/>
        <end position="93"/>
    </location>
</feature>
<dbReference type="AlphaFoldDB" id="A0AAU9FI14"/>
<feature type="domain" description="PIN" evidence="2">
    <location>
        <begin position="135"/>
        <end position="258"/>
    </location>
</feature>
<accession>A0AAU9FI14</accession>
<organism evidence="3 4">
    <name type="scientific">Drosophila madeirensis</name>
    <name type="common">Fruit fly</name>
    <dbReference type="NCBI Taxonomy" id="30013"/>
    <lineage>
        <taxon>Eukaryota</taxon>
        <taxon>Metazoa</taxon>
        <taxon>Ecdysozoa</taxon>
        <taxon>Arthropoda</taxon>
        <taxon>Hexapoda</taxon>
        <taxon>Insecta</taxon>
        <taxon>Pterygota</taxon>
        <taxon>Neoptera</taxon>
        <taxon>Endopterygota</taxon>
        <taxon>Diptera</taxon>
        <taxon>Brachycera</taxon>
        <taxon>Muscomorpha</taxon>
        <taxon>Ephydroidea</taxon>
        <taxon>Drosophilidae</taxon>
        <taxon>Drosophila</taxon>
        <taxon>Sophophora</taxon>
    </lineage>
</organism>
<reference evidence="3 4" key="1">
    <citation type="submission" date="2024-02" db="EMBL/GenBank/DDBJ databases">
        <title>A chromosome-level genome assembly of Drosophila madeirensis, a fruit fly species endemic to Madeira island.</title>
        <authorList>
            <person name="Tomihara K."/>
            <person name="Llopart A."/>
            <person name="Yamamoto D."/>
        </authorList>
    </citation>
    <scope>NUCLEOTIDE SEQUENCE [LARGE SCALE GENOMIC DNA]</scope>
    <source>
        <strain evidence="3 4">RF1</strain>
    </source>
</reference>
<feature type="region of interest" description="Disordered" evidence="1">
    <location>
        <begin position="1"/>
        <end position="25"/>
    </location>
</feature>
<protein>
    <recommendedName>
        <fullName evidence="2">PIN domain-containing protein</fullName>
    </recommendedName>
</protein>
<feature type="compositionally biased region" description="Basic and acidic residues" evidence="1">
    <location>
        <begin position="11"/>
        <end position="25"/>
    </location>
</feature>
<sequence length="291" mass="33819">MNQILLFEQQAEEKRRSMEKYDFERPRESKTVLKNPWKKPYALLVAISARQVGTFDGHFPNRKLWRREKPSGAVTESKAATPDPEPQLSEKENENVCKVRESLDGGDMPPRLTDRMYFVLDVEMVLNFEEPMDRHKKYLEELSKLVLPGTAGSMLYIPHIVIEEIDEFNMDQMLYATKVLTAERAIQYLNKKFDSSFEIQAQSEEEEQDHLFPVCCTKDSIVNSCLQLQEEVPNLMLITYSASLRRTAKSMGIHVSSYPALREQYPEAFAALEEKREPLQELQVVEERSLY</sequence>
<dbReference type="Proteomes" id="UP001500889">
    <property type="component" value="Chromosome U"/>
</dbReference>
<keyword evidence="4" id="KW-1185">Reference proteome</keyword>
<dbReference type="InterPro" id="IPR002716">
    <property type="entry name" value="PIN_dom"/>
</dbReference>